<feature type="transmembrane region" description="Helical" evidence="11">
    <location>
        <begin position="79"/>
        <end position="100"/>
    </location>
</feature>
<dbReference type="Pfam" id="PF13853">
    <property type="entry name" value="7tm_4"/>
    <property type="match status" value="1"/>
</dbReference>
<dbReference type="OMA" id="MSPENWT"/>
<feature type="transmembrane region" description="Helical" evidence="11">
    <location>
        <begin position="15"/>
        <end position="38"/>
    </location>
</feature>
<name>A0A452E607_CAPHI</name>
<dbReference type="GO" id="GO:0004984">
    <property type="term" value="F:olfactory receptor activity"/>
    <property type="evidence" value="ECO:0007669"/>
    <property type="project" value="InterPro"/>
</dbReference>
<dbReference type="Proteomes" id="UP000291000">
    <property type="component" value="Chromosome 29"/>
</dbReference>
<feature type="transmembrane region" description="Helical" evidence="11">
    <location>
        <begin position="50"/>
        <end position="73"/>
    </location>
</feature>
<proteinExistence type="predicted"/>
<dbReference type="Gene3D" id="1.20.1070.10">
    <property type="entry name" value="Rhodopsin 7-helix transmembrane proteins"/>
    <property type="match status" value="1"/>
</dbReference>
<reference evidence="12" key="2">
    <citation type="submission" date="2025-08" db="UniProtKB">
        <authorList>
            <consortium name="Ensembl"/>
        </authorList>
    </citation>
    <scope>IDENTIFICATION</scope>
</reference>
<keyword evidence="10" id="KW-0807">Transducer</keyword>
<evidence type="ECO:0000256" key="1">
    <source>
        <dbReference type="ARBA" id="ARBA00004651"/>
    </source>
</evidence>
<dbReference type="PANTHER" id="PTHR26454:SF165">
    <property type="entry name" value="OLFACTORY RECEPTOR 6T1"/>
    <property type="match status" value="1"/>
</dbReference>
<dbReference type="GO" id="GO:0004930">
    <property type="term" value="F:G protein-coupled receptor activity"/>
    <property type="evidence" value="ECO:0007669"/>
    <property type="project" value="UniProtKB-KW"/>
</dbReference>
<dbReference type="SUPFAM" id="SSF81321">
    <property type="entry name" value="Family A G protein-coupled receptor-like"/>
    <property type="match status" value="1"/>
</dbReference>
<reference evidence="12 13" key="1">
    <citation type="submission" date="2016-04" db="EMBL/GenBank/DDBJ databases">
        <title>Polished mammalian reference genomes with single-molecule sequencing and chromosome conformation capture applied to the Capra hircus genome.</title>
        <authorList>
            <person name="Bickhart D.M."/>
            <person name="Koren S."/>
            <person name="Rosen B."/>
            <person name="Hastie A."/>
            <person name="Liachko I."/>
            <person name="Sullivan S.T."/>
            <person name="Burton J."/>
            <person name="Sayre B.L."/>
            <person name="Huson H.J."/>
            <person name="Lee J."/>
            <person name="Lam E."/>
            <person name="Kelley C.M."/>
            <person name="Hutchison J.L."/>
            <person name="Zhou Y."/>
            <person name="Sun J."/>
            <person name="Crisa A."/>
            <person name="Schwartz J.C."/>
            <person name="Hammond J.A."/>
            <person name="Schroeder S.G."/>
            <person name="Liu G.E."/>
            <person name="Dunham M."/>
            <person name="Shendure J."/>
            <person name="Sonstegard T.S."/>
            <person name="Phillippy A.M."/>
            <person name="Van Tassell C.P."/>
            <person name="Smith T.P."/>
        </authorList>
    </citation>
    <scope>NUCLEOTIDE SEQUENCE [LARGE SCALE GENOMIC DNA]</scope>
</reference>
<evidence type="ECO:0000256" key="10">
    <source>
        <dbReference type="ARBA" id="ARBA00023224"/>
    </source>
</evidence>
<evidence type="ECO:0000256" key="6">
    <source>
        <dbReference type="ARBA" id="ARBA00022989"/>
    </source>
</evidence>
<dbReference type="PANTHER" id="PTHR26454">
    <property type="entry name" value="OLFACTORY RECEPTOR"/>
    <property type="match status" value="1"/>
</dbReference>
<evidence type="ECO:0000256" key="3">
    <source>
        <dbReference type="ARBA" id="ARBA00022606"/>
    </source>
</evidence>
<reference evidence="12" key="3">
    <citation type="submission" date="2025-09" db="UniProtKB">
        <authorList>
            <consortium name="Ensembl"/>
        </authorList>
    </citation>
    <scope>IDENTIFICATION</scope>
</reference>
<evidence type="ECO:0000256" key="11">
    <source>
        <dbReference type="SAM" id="Phobius"/>
    </source>
</evidence>
<dbReference type="InterPro" id="IPR000725">
    <property type="entry name" value="Olfact_rcpt"/>
</dbReference>
<dbReference type="GeneTree" id="ENSGT01090000260086"/>
<evidence type="ECO:0000256" key="9">
    <source>
        <dbReference type="ARBA" id="ARBA00023170"/>
    </source>
</evidence>
<evidence type="ECO:0000256" key="5">
    <source>
        <dbReference type="ARBA" id="ARBA00022725"/>
    </source>
</evidence>
<dbReference type="EMBL" id="LWLT01000026">
    <property type="status" value="NOT_ANNOTATED_CDS"/>
    <property type="molecule type" value="Genomic_DNA"/>
</dbReference>
<evidence type="ECO:0000256" key="2">
    <source>
        <dbReference type="ARBA" id="ARBA00022475"/>
    </source>
</evidence>
<keyword evidence="5" id="KW-0552">Olfaction</keyword>
<evidence type="ECO:0000313" key="12">
    <source>
        <dbReference type="Ensembl" id="ENSCHIP00000007500.1"/>
    </source>
</evidence>
<dbReference type="GO" id="GO:0005886">
    <property type="term" value="C:plasma membrane"/>
    <property type="evidence" value="ECO:0007669"/>
    <property type="project" value="UniProtKB-SubCell"/>
</dbReference>
<keyword evidence="4 11" id="KW-0812">Transmembrane</keyword>
<dbReference type="InterPro" id="IPR047132">
    <property type="entry name" value="Olfact_rcpt_6C-like"/>
</dbReference>
<protein>
    <submittedName>
        <fullName evidence="12">Olfactory receptor family 6 subfamily T member 1</fullName>
    </submittedName>
</protein>
<keyword evidence="7" id="KW-0297">G-protein coupled receptor</keyword>
<feature type="transmembrane region" description="Helical" evidence="11">
    <location>
        <begin position="169"/>
        <end position="193"/>
    </location>
</feature>
<feature type="transmembrane region" description="Helical" evidence="11">
    <location>
        <begin position="121"/>
        <end position="149"/>
    </location>
</feature>
<keyword evidence="9" id="KW-0675">Receptor</keyword>
<keyword evidence="6 11" id="KW-1133">Transmembrane helix</keyword>
<gene>
    <name evidence="12" type="primary">OR6T1</name>
</gene>
<keyword evidence="3" id="KW-0716">Sensory transduction</keyword>
<sequence>MSPKNWIQQYSAVPVFLRPLVVCTVTTTGNLLITGFSWMDQCLHTQASFFLWNLSFPELLLMSVVVPKMLVILPGDHSISFASCTTNFFISAVVSLDHFLAICRPTLMGGHVCPQLELASWLAGFLCVLCRSILMISLPLCGPSGIVHFSCDSWPFLRLSCGDPCLLELLAFVLSTSVLLDSLALTSVSYTCILSTVLRVPTTKVFFICASHLTVVIISYSSSIFLDIHLPEIQSMLFNKGALILNYIIMPLLKLFIFSLCNEKVRDDTMRVTCKRRYSY</sequence>
<feature type="transmembrane region" description="Helical" evidence="11">
    <location>
        <begin position="242"/>
        <end position="261"/>
    </location>
</feature>
<dbReference type="Ensembl" id="ENSCHIT00000015244.1">
    <property type="protein sequence ID" value="ENSCHIP00000007500.1"/>
    <property type="gene ID" value="ENSCHIG00000010982.1"/>
</dbReference>
<evidence type="ECO:0000256" key="4">
    <source>
        <dbReference type="ARBA" id="ARBA00022692"/>
    </source>
</evidence>
<dbReference type="AlphaFoldDB" id="A0A452E607"/>
<feature type="transmembrane region" description="Helical" evidence="11">
    <location>
        <begin position="205"/>
        <end position="230"/>
    </location>
</feature>
<organism evidence="12 13">
    <name type="scientific">Capra hircus</name>
    <name type="common">Goat</name>
    <dbReference type="NCBI Taxonomy" id="9925"/>
    <lineage>
        <taxon>Eukaryota</taxon>
        <taxon>Metazoa</taxon>
        <taxon>Chordata</taxon>
        <taxon>Craniata</taxon>
        <taxon>Vertebrata</taxon>
        <taxon>Euteleostomi</taxon>
        <taxon>Mammalia</taxon>
        <taxon>Eutheria</taxon>
        <taxon>Laurasiatheria</taxon>
        <taxon>Artiodactyla</taxon>
        <taxon>Ruminantia</taxon>
        <taxon>Pecora</taxon>
        <taxon>Bovidae</taxon>
        <taxon>Caprinae</taxon>
        <taxon>Capra</taxon>
    </lineage>
</organism>
<evidence type="ECO:0000256" key="7">
    <source>
        <dbReference type="ARBA" id="ARBA00023040"/>
    </source>
</evidence>
<accession>A0A452E607</accession>
<evidence type="ECO:0000313" key="13">
    <source>
        <dbReference type="Proteomes" id="UP000291000"/>
    </source>
</evidence>
<keyword evidence="8 11" id="KW-0472">Membrane</keyword>
<comment type="subcellular location">
    <subcellularLocation>
        <location evidence="1">Cell membrane</location>
        <topology evidence="1">Multi-pass membrane protein</topology>
    </subcellularLocation>
</comment>
<keyword evidence="2" id="KW-1003">Cell membrane</keyword>
<evidence type="ECO:0000256" key="8">
    <source>
        <dbReference type="ARBA" id="ARBA00023136"/>
    </source>
</evidence>
<keyword evidence="13" id="KW-1185">Reference proteome</keyword>